<accession>A0A8J3Y6P7</accession>
<dbReference type="RefSeq" id="WP_203938076.1">
    <property type="nucleotide sequence ID" value="NZ_BAAAGJ010000009.1"/>
</dbReference>
<protein>
    <submittedName>
        <fullName evidence="2">Uncharacterized protein</fullName>
    </submittedName>
</protein>
<evidence type="ECO:0000313" key="3">
    <source>
        <dbReference type="Proteomes" id="UP000652013"/>
    </source>
</evidence>
<dbReference type="EMBL" id="BOOY01000014">
    <property type="protein sequence ID" value="GIJ02793.1"/>
    <property type="molecule type" value="Genomic_DNA"/>
</dbReference>
<gene>
    <name evidence="2" type="ORF">Sya03_21450</name>
</gene>
<proteinExistence type="predicted"/>
<comment type="caution">
    <text evidence="2">The sequence shown here is derived from an EMBL/GenBank/DDBJ whole genome shotgun (WGS) entry which is preliminary data.</text>
</comment>
<evidence type="ECO:0000256" key="1">
    <source>
        <dbReference type="SAM" id="MobiDB-lite"/>
    </source>
</evidence>
<dbReference type="Proteomes" id="UP000652013">
    <property type="component" value="Unassembled WGS sequence"/>
</dbReference>
<reference evidence="2" key="1">
    <citation type="submission" date="2021-01" db="EMBL/GenBank/DDBJ databases">
        <title>Whole genome shotgun sequence of Spirilliplanes yamanashiensis NBRC 15828.</title>
        <authorList>
            <person name="Komaki H."/>
            <person name="Tamura T."/>
        </authorList>
    </citation>
    <scope>NUCLEOTIDE SEQUENCE</scope>
    <source>
        <strain evidence="2">NBRC 15828</strain>
    </source>
</reference>
<feature type="region of interest" description="Disordered" evidence="1">
    <location>
        <begin position="62"/>
        <end position="81"/>
    </location>
</feature>
<name>A0A8J3Y6P7_9ACTN</name>
<dbReference type="AlphaFoldDB" id="A0A8J3Y6P7"/>
<evidence type="ECO:0000313" key="2">
    <source>
        <dbReference type="EMBL" id="GIJ02793.1"/>
    </source>
</evidence>
<keyword evidence="3" id="KW-1185">Reference proteome</keyword>
<sequence length="104" mass="11289">MTDAEPASPLYPVVGDDPDLAGLSLPRRRAFGAIGVLLVDRPAATVWLLDADDETGVFRLRERRPLEGDPADLDPPPAPRHSAVRAAMEGFYDVTAAPWVGERR</sequence>
<organism evidence="2 3">
    <name type="scientific">Spirilliplanes yamanashiensis</name>
    <dbReference type="NCBI Taxonomy" id="42233"/>
    <lineage>
        <taxon>Bacteria</taxon>
        <taxon>Bacillati</taxon>
        <taxon>Actinomycetota</taxon>
        <taxon>Actinomycetes</taxon>
        <taxon>Micromonosporales</taxon>
        <taxon>Micromonosporaceae</taxon>
        <taxon>Spirilliplanes</taxon>
    </lineage>
</organism>